<dbReference type="AlphaFoldDB" id="A0AA86UEI9"/>
<keyword evidence="4" id="KW-1185">Reference proteome</keyword>
<name>A0AA86UEI9_9EUKA</name>
<accession>A0AA86UEI9</accession>
<organism evidence="2">
    <name type="scientific">Hexamita inflata</name>
    <dbReference type="NCBI Taxonomy" id="28002"/>
    <lineage>
        <taxon>Eukaryota</taxon>
        <taxon>Metamonada</taxon>
        <taxon>Diplomonadida</taxon>
        <taxon>Hexamitidae</taxon>
        <taxon>Hexamitinae</taxon>
        <taxon>Hexamita</taxon>
    </lineage>
</organism>
<evidence type="ECO:0000313" key="4">
    <source>
        <dbReference type="Proteomes" id="UP001642409"/>
    </source>
</evidence>
<keyword evidence="1" id="KW-0175">Coiled coil</keyword>
<evidence type="ECO:0000256" key="1">
    <source>
        <dbReference type="SAM" id="Coils"/>
    </source>
</evidence>
<protein>
    <submittedName>
        <fullName evidence="3">Hypothetical_protein</fullName>
    </submittedName>
</protein>
<gene>
    <name evidence="2" type="ORF">HINF_LOCUS35642</name>
    <name evidence="3" type="ORF">HINF_LOCUS67481</name>
</gene>
<sequence>MIIYYEGTQNEEFLYTDCTYYDELAQIDKEEYDIQPIVRFSLPGLLLSKAKILLNTKISRIDESTGLPKIVSIDYEVVLDEYFGTRQTELIYLTELADLIQEAARKALNDTDFLVKVDPEWLTKHSLSRFRFTGKQTTIKFPEQESYWLAKMLGAKPFVSNNYVEGKTNDCEGNEIDENGLITRLNNKTMYITNSNGDITFDYTFYINFIKSVFVTCKYITKQTVLVKYKKYIILRHDLDVTPLARVKITSDFLSTISKDQLYKGLSICFCDENFKEIPLDPNTFYEIELHITKSRKRAQLEVDRNTINANQAAIYERRALDEQYKQHQRATQQFELNFENNRKQYETDYNIYKDLREQILDNTQQKNDAINTQKFNSGQVSKDYEFAYNYFEDFIKKGIENLEEIRKKEENLYKQACDFTLPVQDQYNASAELSRYYQTSDEQPNLQYNYIKLAEQIKGAQTRVLSMIKGGYGDYVSPVNPIDEGFKAERNRVNNIQSSNLRQRAQTALQEFMLKNQSLNEAIKNGLDQKTVDKLSAKHRQEYEDTLNRYTQDVQQMQNEYNEDIAEQEAYKVYLQFKQFEQDQKEKPDKQLKYSEKYLYKTEQQVREGFKGIAQKYAKAWGKQSPGLEFNPDDVEKYLQYSKQRYEQEQQLKQQQEYNELLLSTVVDKNYINTFKQLPAEQQQNVLNQLDQGFKNYPQEIQQQYILNLDKQKHPEKYQTQLLFDVAQLPKKEKSNKVQLDPEMTKQQQIDAMLETVGKEGQDYYYDTTDDEGRDQMFKQFYGLK</sequence>
<evidence type="ECO:0000313" key="3">
    <source>
        <dbReference type="EMBL" id="CAL6094461.1"/>
    </source>
</evidence>
<comment type="caution">
    <text evidence="2">The sequence shown here is derived from an EMBL/GenBank/DDBJ whole genome shotgun (WGS) entry which is preliminary data.</text>
</comment>
<reference evidence="3 4" key="2">
    <citation type="submission" date="2024-07" db="EMBL/GenBank/DDBJ databases">
        <authorList>
            <person name="Akdeniz Z."/>
        </authorList>
    </citation>
    <scope>NUCLEOTIDE SEQUENCE [LARGE SCALE GENOMIC DNA]</scope>
</reference>
<evidence type="ECO:0000313" key="2">
    <source>
        <dbReference type="EMBL" id="CAI9947997.1"/>
    </source>
</evidence>
<proteinExistence type="predicted"/>
<dbReference type="EMBL" id="CAXDID020000466">
    <property type="protein sequence ID" value="CAL6094461.1"/>
    <property type="molecule type" value="Genomic_DNA"/>
</dbReference>
<dbReference type="EMBL" id="CATOUU010000784">
    <property type="protein sequence ID" value="CAI9947997.1"/>
    <property type="molecule type" value="Genomic_DNA"/>
</dbReference>
<reference evidence="2" key="1">
    <citation type="submission" date="2023-06" db="EMBL/GenBank/DDBJ databases">
        <authorList>
            <person name="Kurt Z."/>
        </authorList>
    </citation>
    <scope>NUCLEOTIDE SEQUENCE</scope>
</reference>
<feature type="coiled-coil region" evidence="1">
    <location>
        <begin position="503"/>
        <end position="568"/>
    </location>
</feature>
<dbReference type="Proteomes" id="UP001642409">
    <property type="component" value="Unassembled WGS sequence"/>
</dbReference>